<protein>
    <submittedName>
        <fullName evidence="3">DUF1311 domain-containing protein</fullName>
    </submittedName>
</protein>
<evidence type="ECO:0000313" key="3">
    <source>
        <dbReference type="EMBL" id="TKK16285.1"/>
    </source>
</evidence>
<sequence length="277" mass="31213">MRKLSLIALSTLLFSLNATAGLFDSTPEFKCGREDSVAALQGKIRNDAISKLQEAYLTSPQKFYGKPLKNYLDKANQIAIVMENVTTKTFKSEDLSRQCTAKISLTLPPELLSVMTTFPDKVGSISRGKGKVLNDRVQWENYNYSIALADNNKDIAVSYEYTDSDYIAEALFNISLFALNKDDLENADLKNKLSTSAYYYSDSDRHLNDIWKGMPESVRASMKKEQTAWITEKARKCGKLSDASSESTPLKTRISIYQCQTKMTDERVRYLGGESEY</sequence>
<organism evidence="3 4">
    <name type="scientific">Enterobacter cancerogenus</name>
    <dbReference type="NCBI Taxonomy" id="69218"/>
    <lineage>
        <taxon>Bacteria</taxon>
        <taxon>Pseudomonadati</taxon>
        <taxon>Pseudomonadota</taxon>
        <taxon>Gammaproteobacteria</taxon>
        <taxon>Enterobacterales</taxon>
        <taxon>Enterobacteriaceae</taxon>
        <taxon>Enterobacter</taxon>
        <taxon>Enterobacter cloacae complex</taxon>
    </lineage>
</organism>
<evidence type="ECO:0000256" key="1">
    <source>
        <dbReference type="SAM" id="SignalP"/>
    </source>
</evidence>
<feature type="signal peptide" evidence="1">
    <location>
        <begin position="1"/>
        <end position="20"/>
    </location>
</feature>
<accession>A0AB38P0I4</accession>
<comment type="caution">
    <text evidence="3">The sequence shown here is derived from an EMBL/GenBank/DDBJ whole genome shotgun (WGS) entry which is preliminary data.</text>
</comment>
<evidence type="ECO:0000259" key="2">
    <source>
        <dbReference type="Pfam" id="PF07007"/>
    </source>
</evidence>
<proteinExistence type="predicted"/>
<name>A0AB38P0I4_9ENTR</name>
<dbReference type="InterPro" id="IPR009739">
    <property type="entry name" value="LprI-like_N"/>
</dbReference>
<dbReference type="RefSeq" id="WP_137273114.1">
    <property type="nucleotide sequence ID" value="NZ_QGAL01000006.1"/>
</dbReference>
<dbReference type="EMBL" id="QGAL01000006">
    <property type="protein sequence ID" value="TKK16285.1"/>
    <property type="molecule type" value="Genomic_DNA"/>
</dbReference>
<feature type="chain" id="PRO_5044205399" evidence="1">
    <location>
        <begin position="21"/>
        <end position="277"/>
    </location>
</feature>
<evidence type="ECO:0000313" key="4">
    <source>
        <dbReference type="Proteomes" id="UP000306327"/>
    </source>
</evidence>
<gene>
    <name evidence="3" type="ORF">EcCFBP13530_17860</name>
</gene>
<dbReference type="Pfam" id="PF07007">
    <property type="entry name" value="LprI"/>
    <property type="match status" value="1"/>
</dbReference>
<dbReference type="AlphaFoldDB" id="A0AB38P0I4"/>
<keyword evidence="1" id="KW-0732">Signal</keyword>
<dbReference type="Gene3D" id="1.20.1270.180">
    <property type="match status" value="1"/>
</dbReference>
<dbReference type="Proteomes" id="UP000306327">
    <property type="component" value="Unassembled WGS sequence"/>
</dbReference>
<reference evidence="3 4" key="1">
    <citation type="journal article" date="2019" name="Sci. Rep.">
        <title>Differences in resource use lead to coexistence of seed-transmitted microbial populations.</title>
        <authorList>
            <person name="Torres-Cortes G."/>
            <person name="Garcia B.J."/>
            <person name="Compant S."/>
            <person name="Rezki S."/>
            <person name="Jones P."/>
            <person name="Preveaux A."/>
            <person name="Briand M."/>
            <person name="Roulet A."/>
            <person name="Bouchez O."/>
            <person name="Jacobson D."/>
            <person name="Barret M."/>
        </authorList>
    </citation>
    <scope>NUCLEOTIDE SEQUENCE [LARGE SCALE GENOMIC DNA]</scope>
    <source>
        <strain evidence="3 4">CFBP13530</strain>
    </source>
</reference>
<feature type="domain" description="Lysozyme inhibitor LprI-like N-terminal" evidence="2">
    <location>
        <begin position="198"/>
        <end position="271"/>
    </location>
</feature>